<dbReference type="AlphaFoldDB" id="A0A8C4DEG2"/>
<reference evidence="1" key="2">
    <citation type="submission" date="2025-09" db="UniProtKB">
        <authorList>
            <consortium name="Ensembl"/>
        </authorList>
    </citation>
    <scope>IDENTIFICATION</scope>
</reference>
<keyword evidence="2" id="KW-1185">Reference proteome</keyword>
<evidence type="ECO:0000313" key="1">
    <source>
        <dbReference type="Ensembl" id="ENSDLAP00005002627.1"/>
    </source>
</evidence>
<proteinExistence type="predicted"/>
<evidence type="ECO:0000313" key="2">
    <source>
        <dbReference type="Proteomes" id="UP000694389"/>
    </source>
</evidence>
<name>A0A8C4DEG2_DICLA</name>
<dbReference type="Ensembl" id="ENSDLAT00005002716.2">
    <property type="protein sequence ID" value="ENSDLAP00005002627.1"/>
    <property type="gene ID" value="ENSDLAG00005001153.2"/>
</dbReference>
<dbReference type="Proteomes" id="UP000694389">
    <property type="component" value="Unassembled WGS sequence"/>
</dbReference>
<protein>
    <submittedName>
        <fullName evidence="1">Uncharacterized protein</fullName>
    </submittedName>
</protein>
<reference evidence="1" key="1">
    <citation type="submission" date="2025-08" db="UniProtKB">
        <authorList>
            <consortium name="Ensembl"/>
        </authorList>
    </citation>
    <scope>IDENTIFICATION</scope>
</reference>
<sequence length="84" mass="9435">MEPVWSPDMQCSYLWQQLLTVRHGAQATIRKCYSSFHKSGSYPDFNRYLCFMKTSLAISPTESVTGLLLPTLNEAHFGSFALAG</sequence>
<accession>A0A8C4DEG2</accession>
<organism evidence="1 2">
    <name type="scientific">Dicentrarchus labrax</name>
    <name type="common">European seabass</name>
    <name type="synonym">Morone labrax</name>
    <dbReference type="NCBI Taxonomy" id="13489"/>
    <lineage>
        <taxon>Eukaryota</taxon>
        <taxon>Metazoa</taxon>
        <taxon>Chordata</taxon>
        <taxon>Craniata</taxon>
        <taxon>Vertebrata</taxon>
        <taxon>Euteleostomi</taxon>
        <taxon>Actinopterygii</taxon>
        <taxon>Neopterygii</taxon>
        <taxon>Teleostei</taxon>
        <taxon>Neoteleostei</taxon>
        <taxon>Acanthomorphata</taxon>
        <taxon>Eupercaria</taxon>
        <taxon>Moronidae</taxon>
        <taxon>Dicentrarchus</taxon>
    </lineage>
</organism>